<dbReference type="KEGG" id="vg:63209465"/>
<sequence length="78" mass="8405">MGSVVITGNGGVAITPEGVQVSLPDTDVVFKYDTATHTITLEGAHAAFGNEPIRLRQGRGLKQELLLLHPDWPGFKHK</sequence>
<dbReference type="EMBL" id="MF185728">
    <property type="protein sequence ID" value="ATG86489.1"/>
    <property type="molecule type" value="Genomic_DNA"/>
</dbReference>
<proteinExistence type="predicted"/>
<evidence type="ECO:0000313" key="1">
    <source>
        <dbReference type="EMBL" id="ATG86489.1"/>
    </source>
</evidence>
<dbReference type="RefSeq" id="YP_010012916.1">
    <property type="nucleotide sequence ID" value="NC_053507.1"/>
</dbReference>
<dbReference type="GeneID" id="63209465"/>
<organism evidence="1 2">
    <name type="scientific">Mycobacterium phage Finemlucis</name>
    <dbReference type="NCBI Taxonomy" id="2015844"/>
    <lineage>
        <taxon>Viruses</taxon>
        <taxon>Duplodnaviria</taxon>
        <taxon>Heunggongvirae</taxon>
        <taxon>Uroviricota</taxon>
        <taxon>Caudoviricetes</taxon>
        <taxon>Vilmaviridae</taxon>
        <taxon>Lclasvirinae</taxon>
        <taxon>Faithunavirus</taxon>
        <taxon>Faithunavirus finemlucis</taxon>
    </lineage>
</organism>
<protein>
    <submittedName>
        <fullName evidence="1">Uncharacterized protein</fullName>
    </submittedName>
</protein>
<keyword evidence="2" id="KW-1185">Reference proteome</keyword>
<reference evidence="1 2" key="1">
    <citation type="submission" date="2017-06" db="EMBL/GenBank/DDBJ databases">
        <authorList>
            <person name="Herren C.D."/>
            <person name="Smith-Caldas M."/>
            <person name="Curl A.K."/>
            <person name="Carbajal J.A."/>
            <person name="Thornton M."/>
            <person name="Klein S."/>
            <person name="Atkinson C.A."/>
            <person name="Brown D."/>
            <person name="Clarkston C."/>
            <person name="Cox V.G."/>
            <person name="Helms T.L."/>
            <person name="Johnson B.M."/>
            <person name="Mosqueda S.M."/>
            <person name="Nichols J.M."/>
            <person name="Rafter T.E."/>
            <person name="Smith J.L."/>
            <person name="Snow J.A."/>
            <person name="Trosper K.M."/>
            <person name="Waner K.N."/>
            <person name="Zych M.G."/>
            <person name="Anderson M.S."/>
            <person name="Chang A.W."/>
            <person name="Martinez A.C."/>
            <person name="Vars S.J."/>
            <person name="Wagner K.E."/>
            <person name="Wiebe P.L."/>
            <person name="Williams T."/>
            <person name="Yanez C.P."/>
            <person name="Stoner T.H."/>
            <person name="Garlena R.A."/>
            <person name="Russell D.A."/>
            <person name="Pope W.H."/>
            <person name="Jacobs-Sera D."/>
            <person name="Hatfull G.F."/>
        </authorList>
    </citation>
    <scope>NUCLEOTIDE SEQUENCE [LARGE SCALE GENOMIC DNA]</scope>
</reference>
<gene>
    <name evidence="1" type="primary">78</name>
    <name evidence="1" type="ORF">SEA_FINEMLUCIS_78</name>
</gene>
<evidence type="ECO:0000313" key="2">
    <source>
        <dbReference type="Proteomes" id="UP000231431"/>
    </source>
</evidence>
<name>A0A291I9Y7_9CAUD</name>
<dbReference type="Proteomes" id="UP000231431">
    <property type="component" value="Segment"/>
</dbReference>
<accession>A0A291I9Y7</accession>